<dbReference type="GO" id="GO:0006508">
    <property type="term" value="P:proteolysis"/>
    <property type="evidence" value="ECO:0007669"/>
    <property type="project" value="InterPro"/>
</dbReference>
<evidence type="ECO:0000313" key="4">
    <source>
        <dbReference type="Proteomes" id="UP000466681"/>
    </source>
</evidence>
<evidence type="ECO:0000256" key="1">
    <source>
        <dbReference type="ARBA" id="ARBA00011073"/>
    </source>
</evidence>
<keyword evidence="4" id="KW-1185">Reference proteome</keyword>
<dbReference type="InterPro" id="IPR023827">
    <property type="entry name" value="Peptidase_S8_Asp-AS"/>
</dbReference>
<dbReference type="InterPro" id="IPR036852">
    <property type="entry name" value="Peptidase_S8/S53_dom_sf"/>
</dbReference>
<proteinExistence type="inferred from homology"/>
<dbReference type="KEGG" id="mmor:MMOR_61330"/>
<evidence type="ECO:0000256" key="2">
    <source>
        <dbReference type="ARBA" id="ARBA00022801"/>
    </source>
</evidence>
<dbReference type="Proteomes" id="UP000466681">
    <property type="component" value="Chromosome"/>
</dbReference>
<dbReference type="PROSITE" id="PS00136">
    <property type="entry name" value="SUBTILASE_ASP"/>
    <property type="match status" value="1"/>
</dbReference>
<accession>A0AAD1HGZ8</accession>
<organism evidence="3 4">
    <name type="scientific">Mycolicibacterium moriokaense</name>
    <dbReference type="NCBI Taxonomy" id="39691"/>
    <lineage>
        <taxon>Bacteria</taxon>
        <taxon>Bacillati</taxon>
        <taxon>Actinomycetota</taxon>
        <taxon>Actinomycetes</taxon>
        <taxon>Mycobacteriales</taxon>
        <taxon>Mycobacteriaceae</taxon>
        <taxon>Mycolicibacterium</taxon>
    </lineage>
</organism>
<dbReference type="SUPFAM" id="SSF52743">
    <property type="entry name" value="Subtilisin-like"/>
    <property type="match status" value="1"/>
</dbReference>
<gene>
    <name evidence="3" type="ORF">MMOR_61330</name>
</gene>
<evidence type="ECO:0000313" key="3">
    <source>
        <dbReference type="EMBL" id="BBX05197.1"/>
    </source>
</evidence>
<dbReference type="Gene3D" id="3.40.50.200">
    <property type="entry name" value="Peptidase S8/S53 domain"/>
    <property type="match status" value="1"/>
</dbReference>
<evidence type="ECO:0008006" key="5">
    <source>
        <dbReference type="Google" id="ProtNLM"/>
    </source>
</evidence>
<protein>
    <recommendedName>
        <fullName evidence="5">Peptidase S8/S53 domain-containing protein</fullName>
    </recommendedName>
</protein>
<comment type="similarity">
    <text evidence="1">Belongs to the peptidase S8 family.</text>
</comment>
<dbReference type="EMBL" id="AP022560">
    <property type="protein sequence ID" value="BBX05197.1"/>
    <property type="molecule type" value="Genomic_DNA"/>
</dbReference>
<sequence>MPPSGAAGPVQPMTQRSPCVVTGVLPGTETGADEPNQAMLNLAAAWRYSRGDGQLVAVIDTGVRRDPPAERRPGR</sequence>
<reference evidence="3 4" key="1">
    <citation type="journal article" date="2019" name="Emerg. Microbes Infect.">
        <title>Comprehensive subspecies identification of 175 nontuberculous mycobacteria species based on 7547 genomic profiles.</title>
        <authorList>
            <person name="Matsumoto Y."/>
            <person name="Kinjo T."/>
            <person name="Motooka D."/>
            <person name="Nabeya D."/>
            <person name="Jung N."/>
            <person name="Uechi K."/>
            <person name="Horii T."/>
            <person name="Iida T."/>
            <person name="Fujita J."/>
            <person name="Nakamura S."/>
        </authorList>
    </citation>
    <scope>NUCLEOTIDE SEQUENCE [LARGE SCALE GENOMIC DNA]</scope>
    <source>
        <strain evidence="3 4">JCM 6375</strain>
    </source>
</reference>
<dbReference type="GO" id="GO:0004252">
    <property type="term" value="F:serine-type endopeptidase activity"/>
    <property type="evidence" value="ECO:0007669"/>
    <property type="project" value="InterPro"/>
</dbReference>
<name>A0AAD1HGZ8_9MYCO</name>
<keyword evidence="2" id="KW-0378">Hydrolase</keyword>
<dbReference type="AlphaFoldDB" id="A0AAD1HGZ8"/>